<dbReference type="STRING" id="1432656.X802_00490"/>
<protein>
    <recommendedName>
        <fullName evidence="5">Flagellin</fullName>
    </recommendedName>
</protein>
<reference evidence="6 7" key="1">
    <citation type="submission" date="2014-01" db="EMBL/GenBank/DDBJ databases">
        <title>Genome sequencing of Thermococcus guaymasensis.</title>
        <authorList>
            <person name="Zhang X."/>
            <person name="Alvare G."/>
            <person name="Fristensky B."/>
            <person name="Chen L."/>
            <person name="Suen T."/>
            <person name="Chen Q."/>
            <person name="Ma K."/>
        </authorList>
    </citation>
    <scope>NUCLEOTIDE SEQUENCE [LARGE SCALE GENOMIC DNA]</scope>
    <source>
        <strain evidence="6 7">DSM 11113</strain>
    </source>
</reference>
<dbReference type="GO" id="GO:0005198">
    <property type="term" value="F:structural molecule activity"/>
    <property type="evidence" value="ECO:0007669"/>
    <property type="project" value="InterPro"/>
</dbReference>
<keyword evidence="4 5" id="KW-0974">Archaeal flagellum</keyword>
<dbReference type="InterPro" id="IPR002774">
    <property type="entry name" value="Flagellin_arc-type"/>
</dbReference>
<dbReference type="NCBIfam" id="TIGR02537">
    <property type="entry name" value="arch_flag_Nterm"/>
    <property type="match status" value="1"/>
</dbReference>
<comment type="subcellular location">
    <subcellularLocation>
        <location evidence="2 5">Archaeal flagellum</location>
    </subcellularLocation>
</comment>
<evidence type="ECO:0000256" key="2">
    <source>
        <dbReference type="ARBA" id="ARBA00004618"/>
    </source>
</evidence>
<dbReference type="NCBIfam" id="NF006325">
    <property type="entry name" value="PRK08541.1"/>
    <property type="match status" value="1"/>
</dbReference>
<dbReference type="EMBL" id="CP007140">
    <property type="protein sequence ID" value="AJC70841.1"/>
    <property type="molecule type" value="Genomic_DNA"/>
</dbReference>
<evidence type="ECO:0000256" key="3">
    <source>
        <dbReference type="ARBA" id="ARBA00010256"/>
    </source>
</evidence>
<gene>
    <name evidence="6" type="ORF">X802_00490</name>
</gene>
<dbReference type="GO" id="GO:0097589">
    <property type="term" value="C:archaeal-type flagellum"/>
    <property type="evidence" value="ECO:0007669"/>
    <property type="project" value="UniProtKB-SubCell"/>
</dbReference>
<keyword evidence="7" id="KW-1185">Reference proteome</keyword>
<dbReference type="PANTHER" id="PTHR35903:SF1">
    <property type="entry name" value="FLAGELLIN B1"/>
    <property type="match status" value="1"/>
</dbReference>
<dbReference type="PATRIC" id="fig|1432656.3.peg.95"/>
<sequence length="222" mass="23325">MKKRGAVGIGTLIVFIAMVLVAAVAAAVLINTSGYLQQKASSTGRETTQEVASGIQVERIVGKTDANKEYIQQLAIYVSPNAGSSGIDLRKTKIIINNGSTQAVLNYESNAYTGKDGIAGGIFDTGKTAWSGLNDPTDYGIIVVQDADNSVQSDYPTLNKGDLVILTFYVGGSVGGENAIFGNNGIPPRTKITGKIVPEFGAPGVIEFTTPTSYTEEIVELQ</sequence>
<evidence type="ECO:0000256" key="4">
    <source>
        <dbReference type="ARBA" id="ARBA00022440"/>
    </source>
</evidence>
<evidence type="ECO:0000313" key="7">
    <source>
        <dbReference type="Proteomes" id="UP000062043"/>
    </source>
</evidence>
<proteinExistence type="inferred from homology"/>
<evidence type="ECO:0000256" key="5">
    <source>
        <dbReference type="RuleBase" id="RU361282"/>
    </source>
</evidence>
<organism evidence="6 7">
    <name type="scientific">Thermococcus guaymasensis DSM 11113</name>
    <dbReference type="NCBI Taxonomy" id="1432656"/>
    <lineage>
        <taxon>Archaea</taxon>
        <taxon>Methanobacteriati</taxon>
        <taxon>Methanobacteriota</taxon>
        <taxon>Thermococci</taxon>
        <taxon>Thermococcales</taxon>
        <taxon>Thermococcaceae</taxon>
        <taxon>Thermococcus</taxon>
    </lineage>
</organism>
<dbReference type="InterPro" id="IPR013373">
    <property type="entry name" value="Flagellin/pilin_N_arc"/>
</dbReference>
<keyword evidence="6" id="KW-0969">Cilium</keyword>
<keyword evidence="6" id="KW-0282">Flagellum</keyword>
<dbReference type="PANTHER" id="PTHR35903">
    <property type="entry name" value="FLAGELLIN B1"/>
    <property type="match status" value="1"/>
</dbReference>
<keyword evidence="6" id="KW-0966">Cell projection</keyword>
<evidence type="ECO:0000313" key="6">
    <source>
        <dbReference type="EMBL" id="AJC70841.1"/>
    </source>
</evidence>
<dbReference type="GO" id="GO:0097588">
    <property type="term" value="P:archaeal or bacterial-type flagellum-dependent cell motility"/>
    <property type="evidence" value="ECO:0007669"/>
    <property type="project" value="InterPro"/>
</dbReference>
<dbReference type="KEGG" id="tgy:X802_00490"/>
<comment type="function">
    <text evidence="1 5">Flagellin is the subunit protein which polymerizes to form the filaments of archaeal flagella.</text>
</comment>
<dbReference type="Proteomes" id="UP000062043">
    <property type="component" value="Chromosome"/>
</dbReference>
<dbReference type="AlphaFoldDB" id="A0A0X1KHW0"/>
<accession>A0A0X1KHW0</accession>
<comment type="similarity">
    <text evidence="3 5">Belongs to the archaeal flagellin family.</text>
</comment>
<name>A0A0X1KHW0_9EURY</name>
<evidence type="ECO:0000256" key="1">
    <source>
        <dbReference type="ARBA" id="ARBA00002236"/>
    </source>
</evidence>
<dbReference type="Pfam" id="PF01917">
    <property type="entry name" value="Flagellin_arch-type"/>
    <property type="match status" value="1"/>
</dbReference>